<name>A0A6M1SHY1_9HYPH</name>
<evidence type="ECO:0000259" key="2">
    <source>
        <dbReference type="Pfam" id="PF08450"/>
    </source>
</evidence>
<dbReference type="InterPro" id="IPR051200">
    <property type="entry name" value="Host-pathogen_enzymatic-act"/>
</dbReference>
<dbReference type="NCBIfam" id="TIGR02276">
    <property type="entry name" value="beta_rpt_yvtn"/>
    <property type="match status" value="2"/>
</dbReference>
<evidence type="ECO:0000313" key="4">
    <source>
        <dbReference type="Proteomes" id="UP000477849"/>
    </source>
</evidence>
<keyword evidence="4" id="KW-1185">Reference proteome</keyword>
<protein>
    <submittedName>
        <fullName evidence="3">YncE family protein</fullName>
    </submittedName>
</protein>
<feature type="signal peptide" evidence="1">
    <location>
        <begin position="1"/>
        <end position="29"/>
    </location>
</feature>
<dbReference type="InterPro" id="IPR015943">
    <property type="entry name" value="WD40/YVTN_repeat-like_dom_sf"/>
</dbReference>
<dbReference type="Proteomes" id="UP000477849">
    <property type="component" value="Unassembled WGS sequence"/>
</dbReference>
<keyword evidence="1" id="KW-0732">Signal</keyword>
<dbReference type="AlphaFoldDB" id="A0A6M1SHY1"/>
<accession>A0A6M1SHY1</accession>
<reference evidence="3 4" key="1">
    <citation type="submission" date="2020-02" db="EMBL/GenBank/DDBJ databases">
        <title>Genome sequence of the type strain CCBAU10050 of Rhizobium daejeonense.</title>
        <authorList>
            <person name="Gao J."/>
            <person name="Sun J."/>
        </authorList>
    </citation>
    <scope>NUCLEOTIDE SEQUENCE [LARGE SCALE GENOMIC DNA]</scope>
    <source>
        <strain evidence="3 4">CCBAU10050</strain>
    </source>
</reference>
<dbReference type="InterPro" id="IPR011048">
    <property type="entry name" value="Haem_d1_sf"/>
</dbReference>
<comment type="caution">
    <text evidence="3">The sequence shown here is derived from an EMBL/GenBank/DDBJ whole genome shotgun (WGS) entry which is preliminary data.</text>
</comment>
<dbReference type="PANTHER" id="PTHR47197">
    <property type="entry name" value="PROTEIN NIRF"/>
    <property type="match status" value="1"/>
</dbReference>
<dbReference type="PANTHER" id="PTHR47197:SF3">
    <property type="entry name" value="DIHYDRO-HEME D1 DEHYDROGENASE"/>
    <property type="match status" value="1"/>
</dbReference>
<evidence type="ECO:0000256" key="1">
    <source>
        <dbReference type="SAM" id="SignalP"/>
    </source>
</evidence>
<dbReference type="Pfam" id="PF08450">
    <property type="entry name" value="SGL"/>
    <property type="match status" value="1"/>
</dbReference>
<dbReference type="InterPro" id="IPR011964">
    <property type="entry name" value="YVTN_b-propeller_repeat"/>
</dbReference>
<sequence>MRWKRSSANNLALTLVLAAAFLAPQPVQADYAYVTNQSSSDLSIIDLSRGIEVERLTVPGQPAGVAVSQGLKSVFTVSPESKTVRRYGLMPQAPKAELHLEGGPMGIAVDDRRQRVFVSDWYNARVWVLASDTLELRTTLRTGSAPAGLALSPDGKWLATADRDANQVSIFAADTLELHRRIMVGERPFGITFSPDGRLFTADVGSNTVTVVDPEDGKVLGKVKTRERPYGVAFAGKHGFVTNQYDDSVNVFDATTYAPVTVISVGEYPEGIDTTADGRFVVVANWASNTVSLIDTEKLEVAGEIATGDGPRAFGKFLADGPDHQQSAKGAEN</sequence>
<organism evidence="3 4">
    <name type="scientific">Rhizobium daejeonense</name>
    <dbReference type="NCBI Taxonomy" id="240521"/>
    <lineage>
        <taxon>Bacteria</taxon>
        <taxon>Pseudomonadati</taxon>
        <taxon>Pseudomonadota</taxon>
        <taxon>Alphaproteobacteria</taxon>
        <taxon>Hyphomicrobiales</taxon>
        <taxon>Rhizobiaceae</taxon>
        <taxon>Rhizobium/Agrobacterium group</taxon>
        <taxon>Rhizobium</taxon>
    </lineage>
</organism>
<dbReference type="InterPro" id="IPR013658">
    <property type="entry name" value="SGL"/>
</dbReference>
<feature type="chain" id="PRO_5026894823" evidence="1">
    <location>
        <begin position="30"/>
        <end position="333"/>
    </location>
</feature>
<evidence type="ECO:0000313" key="3">
    <source>
        <dbReference type="EMBL" id="NGO66376.1"/>
    </source>
</evidence>
<dbReference type="EMBL" id="JAAKZH010000011">
    <property type="protein sequence ID" value="NGO66376.1"/>
    <property type="molecule type" value="Genomic_DNA"/>
</dbReference>
<dbReference type="SUPFAM" id="SSF51004">
    <property type="entry name" value="C-terminal (heme d1) domain of cytochrome cd1-nitrite reductase"/>
    <property type="match status" value="1"/>
</dbReference>
<proteinExistence type="predicted"/>
<dbReference type="RefSeq" id="WP_163901356.1">
    <property type="nucleotide sequence ID" value="NZ_CP048427.1"/>
</dbReference>
<dbReference type="Gene3D" id="2.130.10.10">
    <property type="entry name" value="YVTN repeat-like/Quinoprotein amine dehydrogenase"/>
    <property type="match status" value="2"/>
</dbReference>
<feature type="domain" description="SMP-30/Gluconolactonase/LRE-like region" evidence="2">
    <location>
        <begin position="135"/>
        <end position="237"/>
    </location>
</feature>
<gene>
    <name evidence="3" type="ORF">G6N76_22180</name>
</gene>